<dbReference type="RefSeq" id="YP_009286857.1">
    <property type="nucleotide sequence ID" value="NC_031069.1"/>
</dbReference>
<gene>
    <name evidence="1" type="ORF">P9871_31</name>
</gene>
<dbReference type="Proteomes" id="UP000201354">
    <property type="component" value="Segment"/>
</dbReference>
<dbReference type="GeneID" id="29057821"/>
<sequence>MKNLFKWILAKDEKEQKPVWTPYEENEKKYEEIHKQLSMK</sequence>
<dbReference type="EMBL" id="KU678389">
    <property type="protein sequence ID" value="AMQ65725.1"/>
    <property type="molecule type" value="Genomic_DNA"/>
</dbReference>
<name>A0A191KBM8_9CAUD</name>
<dbReference type="KEGG" id="vg:29057821"/>
<evidence type="ECO:0000313" key="2">
    <source>
        <dbReference type="Proteomes" id="UP000201354"/>
    </source>
</evidence>
<reference evidence="1 2" key="1">
    <citation type="journal article" date="2016" name="Appl. Environ. Microbiol.">
        <title>Identification and Analysis of a Novel Group of Bacteriophages Infecting the Lactic Acid Bacterium Streptococcus thermophilus.</title>
        <authorList>
            <person name="McDonnell B."/>
            <person name="Mahony J."/>
            <person name="Neve H."/>
            <person name="Hanemaaijer L."/>
            <person name="Noben J.P."/>
            <person name="Kouwen T."/>
            <person name="van Sinderen D."/>
        </authorList>
    </citation>
    <scope>NUCLEOTIDE SEQUENCE [LARGE SCALE GENOMIC DNA]</scope>
</reference>
<proteinExistence type="predicted"/>
<evidence type="ECO:0000313" key="1">
    <source>
        <dbReference type="EMBL" id="AMQ65725.1"/>
    </source>
</evidence>
<accession>A0A191KBM8</accession>
<organism evidence="1 2">
    <name type="scientific">Streptococcus phage 9871</name>
    <dbReference type="NCBI Taxonomy" id="1814957"/>
    <lineage>
        <taxon>Viruses</taxon>
        <taxon>Duplodnaviria</taxon>
        <taxon>Heunggongvirae</taxon>
        <taxon>Uroviricota</taxon>
        <taxon>Caudoviricetes</taxon>
        <taxon>Piorkowskivirus</taxon>
        <taxon>Piorkowskivirus pv9871</taxon>
    </lineage>
</organism>
<keyword evidence="2" id="KW-1185">Reference proteome</keyword>
<dbReference type="OrthoDB" id="27376at10239"/>
<protein>
    <submittedName>
        <fullName evidence="1">Uncharacterized protein</fullName>
    </submittedName>
</protein>